<dbReference type="AlphaFoldDB" id="A0A166ETN0"/>
<evidence type="ECO:0000313" key="3">
    <source>
        <dbReference type="Proteomes" id="UP000076532"/>
    </source>
</evidence>
<feature type="coiled-coil region" evidence="1">
    <location>
        <begin position="50"/>
        <end position="84"/>
    </location>
</feature>
<keyword evidence="3" id="KW-1185">Reference proteome</keyword>
<reference evidence="2 3" key="1">
    <citation type="journal article" date="2016" name="Mol. Biol. Evol.">
        <title>Comparative Genomics of Early-Diverging Mushroom-Forming Fungi Provides Insights into the Origins of Lignocellulose Decay Capabilities.</title>
        <authorList>
            <person name="Nagy L.G."/>
            <person name="Riley R."/>
            <person name="Tritt A."/>
            <person name="Adam C."/>
            <person name="Daum C."/>
            <person name="Floudas D."/>
            <person name="Sun H."/>
            <person name="Yadav J.S."/>
            <person name="Pangilinan J."/>
            <person name="Larsson K.H."/>
            <person name="Matsuura K."/>
            <person name="Barry K."/>
            <person name="Labutti K."/>
            <person name="Kuo R."/>
            <person name="Ohm R.A."/>
            <person name="Bhattacharya S.S."/>
            <person name="Shirouzu T."/>
            <person name="Yoshinaga Y."/>
            <person name="Martin F.M."/>
            <person name="Grigoriev I.V."/>
            <person name="Hibbett D.S."/>
        </authorList>
    </citation>
    <scope>NUCLEOTIDE SEQUENCE [LARGE SCALE GENOMIC DNA]</scope>
    <source>
        <strain evidence="2 3">CBS 109695</strain>
    </source>
</reference>
<dbReference type="STRING" id="436010.A0A166ETN0"/>
<dbReference type="EMBL" id="KV417597">
    <property type="protein sequence ID" value="KZP16095.1"/>
    <property type="molecule type" value="Genomic_DNA"/>
</dbReference>
<proteinExistence type="predicted"/>
<accession>A0A166ETN0</accession>
<dbReference type="Proteomes" id="UP000076532">
    <property type="component" value="Unassembled WGS sequence"/>
</dbReference>
<organism evidence="2 3">
    <name type="scientific">Athelia psychrophila</name>
    <dbReference type="NCBI Taxonomy" id="1759441"/>
    <lineage>
        <taxon>Eukaryota</taxon>
        <taxon>Fungi</taxon>
        <taxon>Dikarya</taxon>
        <taxon>Basidiomycota</taxon>
        <taxon>Agaricomycotina</taxon>
        <taxon>Agaricomycetes</taxon>
        <taxon>Agaricomycetidae</taxon>
        <taxon>Atheliales</taxon>
        <taxon>Atheliaceae</taxon>
        <taxon>Athelia</taxon>
    </lineage>
</organism>
<sequence>MLNPDNATTCTCQVAQLAKPLGSLQSPMTELLESFAAPTPAERPIVHERIEQLAADISHLDDEIDRVERVLESLRHNRAALQQLSNKHRNVLNVTRRLPVEILGEIFIQWQAMLGGRSIVSTQVCRHWRAVAIATSKLWSFIKVSFLGEALEDVEMTRTWLERSGGQPLKLELGLARHHNWWGTDSENPEIFTLLSNQAQRWKNVTIFLTTPMLSFLQNVPENLPILDTLFINGPEYNTELPHSLSNFGRASALRELTLGRRVSSMMPDFHWAQLTRCTLLRGYYTCQDGYHVLSQAINLRSCAIAIADIPDIPTTTLPPLCHANLLSLDLDIGEEQDTQHLLDLLTLPALNTFKIVPWYHSSLAPPARWRN</sequence>
<gene>
    <name evidence="2" type="ORF">FIBSPDRAFT_934819</name>
</gene>
<keyword evidence="1" id="KW-0175">Coiled coil</keyword>
<evidence type="ECO:0000313" key="2">
    <source>
        <dbReference type="EMBL" id="KZP16095.1"/>
    </source>
</evidence>
<protein>
    <submittedName>
        <fullName evidence="2">Uncharacterized protein</fullName>
    </submittedName>
</protein>
<evidence type="ECO:0000256" key="1">
    <source>
        <dbReference type="SAM" id="Coils"/>
    </source>
</evidence>
<name>A0A166ETN0_9AGAM</name>
<dbReference type="OrthoDB" id="2269034at2759"/>